<evidence type="ECO:0000256" key="2">
    <source>
        <dbReference type="ARBA" id="ARBA00023125"/>
    </source>
</evidence>
<dbReference type="PANTHER" id="PTHR30136:SF24">
    <property type="entry name" value="HTH-TYPE TRANSCRIPTIONAL REPRESSOR ALLR"/>
    <property type="match status" value="1"/>
</dbReference>
<dbReference type="PANTHER" id="PTHR30136">
    <property type="entry name" value="HELIX-TURN-HELIX TRANSCRIPTIONAL REGULATOR, ICLR FAMILY"/>
    <property type="match status" value="1"/>
</dbReference>
<dbReference type="Gene3D" id="1.10.10.10">
    <property type="entry name" value="Winged helix-like DNA-binding domain superfamily/Winged helix DNA-binding domain"/>
    <property type="match status" value="1"/>
</dbReference>
<keyword evidence="1" id="KW-0805">Transcription regulation</keyword>
<dbReference type="PROSITE" id="PS51077">
    <property type="entry name" value="HTH_ICLR"/>
    <property type="match status" value="1"/>
</dbReference>
<dbReference type="KEGG" id="fwa:DCMF_12255"/>
<dbReference type="AlphaFoldDB" id="A0A3G1KSN9"/>
<keyword evidence="3" id="KW-0804">Transcription</keyword>
<dbReference type="Pfam" id="PF01614">
    <property type="entry name" value="IclR_C"/>
    <property type="match status" value="1"/>
</dbReference>
<dbReference type="InterPro" id="IPR014757">
    <property type="entry name" value="Tscrpt_reg_IclR_C"/>
</dbReference>
<dbReference type="SUPFAM" id="SSF46785">
    <property type="entry name" value="Winged helix' DNA-binding domain"/>
    <property type="match status" value="1"/>
</dbReference>
<dbReference type="Pfam" id="PF09339">
    <property type="entry name" value="HTH_IclR"/>
    <property type="match status" value="1"/>
</dbReference>
<dbReference type="GO" id="GO:0003700">
    <property type="term" value="F:DNA-binding transcription factor activity"/>
    <property type="evidence" value="ECO:0007669"/>
    <property type="project" value="TreeGrafter"/>
</dbReference>
<dbReference type="GO" id="GO:0003677">
    <property type="term" value="F:DNA binding"/>
    <property type="evidence" value="ECO:0007669"/>
    <property type="project" value="UniProtKB-KW"/>
</dbReference>
<evidence type="ECO:0000259" key="5">
    <source>
        <dbReference type="PROSITE" id="PS51078"/>
    </source>
</evidence>
<dbReference type="InterPro" id="IPR036390">
    <property type="entry name" value="WH_DNA-bd_sf"/>
</dbReference>
<dbReference type="SMART" id="SM00346">
    <property type="entry name" value="HTH_ICLR"/>
    <property type="match status" value="1"/>
</dbReference>
<dbReference type="OrthoDB" id="9791752at2"/>
<dbReference type="InterPro" id="IPR036388">
    <property type="entry name" value="WH-like_DNA-bd_sf"/>
</dbReference>
<dbReference type="EMBL" id="CP017634">
    <property type="protein sequence ID" value="ATW25446.1"/>
    <property type="molecule type" value="Genomic_DNA"/>
</dbReference>
<dbReference type="PROSITE" id="PS51078">
    <property type="entry name" value="ICLR_ED"/>
    <property type="match status" value="1"/>
</dbReference>
<dbReference type="Proteomes" id="UP000323521">
    <property type="component" value="Chromosome"/>
</dbReference>
<dbReference type="InterPro" id="IPR029016">
    <property type="entry name" value="GAF-like_dom_sf"/>
</dbReference>
<feature type="domain" description="IclR-ED" evidence="5">
    <location>
        <begin position="67"/>
        <end position="250"/>
    </location>
</feature>
<protein>
    <recommendedName>
        <fullName evidence="8">IclR family transcriptional regulator</fullName>
    </recommendedName>
</protein>
<keyword evidence="2" id="KW-0238">DNA-binding</keyword>
<feature type="domain" description="HTH iclR-type" evidence="4">
    <location>
        <begin position="6"/>
        <end position="66"/>
    </location>
</feature>
<dbReference type="InterPro" id="IPR005471">
    <property type="entry name" value="Tscrpt_reg_IclR_N"/>
</dbReference>
<evidence type="ECO:0000259" key="4">
    <source>
        <dbReference type="PROSITE" id="PS51077"/>
    </source>
</evidence>
<dbReference type="Gene3D" id="3.30.450.40">
    <property type="match status" value="1"/>
</dbReference>
<evidence type="ECO:0000313" key="7">
    <source>
        <dbReference type="Proteomes" id="UP000323521"/>
    </source>
</evidence>
<dbReference type="RefSeq" id="WP_148134701.1">
    <property type="nucleotide sequence ID" value="NZ_CP017634.1"/>
</dbReference>
<sequence length="256" mass="28653">MADYTVKNLADSLAVMQLFQQKRKELSFTEIGSALKMNKTRLFRILSTLMEFNIIEQSGDNYTLGWKLFEIGQAVPLMRGFKLNTHDILRELTDETGETANLGILVGNEILFIDSAEPNQTLNASFKKGTRLPAHLTSIGKAILSGLDEVKLKQLFSHDQFVRYTPQSVGSFGELLLQLNEVRQQGWAFDDQECYEGVRCLACPVRDHTGNITCAVSISGPATRIHKNNMEGLATRLKQVSRQFSGILGWHGSDQK</sequence>
<evidence type="ECO:0008006" key="8">
    <source>
        <dbReference type="Google" id="ProtNLM"/>
    </source>
</evidence>
<evidence type="ECO:0000256" key="1">
    <source>
        <dbReference type="ARBA" id="ARBA00023015"/>
    </source>
</evidence>
<dbReference type="SUPFAM" id="SSF55781">
    <property type="entry name" value="GAF domain-like"/>
    <property type="match status" value="1"/>
</dbReference>
<name>A0A3G1KSN9_FORW1</name>
<evidence type="ECO:0000313" key="6">
    <source>
        <dbReference type="EMBL" id="ATW25446.1"/>
    </source>
</evidence>
<dbReference type="InterPro" id="IPR050707">
    <property type="entry name" value="HTH_MetabolicPath_Reg"/>
</dbReference>
<accession>A0A3G1KSN9</accession>
<dbReference type="GO" id="GO:0045892">
    <property type="term" value="P:negative regulation of DNA-templated transcription"/>
    <property type="evidence" value="ECO:0007669"/>
    <property type="project" value="TreeGrafter"/>
</dbReference>
<reference evidence="6 7" key="1">
    <citation type="submission" date="2016-10" db="EMBL/GenBank/DDBJ databases">
        <title>Complete Genome Sequence of Peptococcaceae strain DCMF.</title>
        <authorList>
            <person name="Edwards R.J."/>
            <person name="Holland S.I."/>
            <person name="Deshpande N.P."/>
            <person name="Wong Y.K."/>
            <person name="Ertan H."/>
            <person name="Manefield M."/>
            <person name="Russell T.L."/>
            <person name="Lee M.J."/>
        </authorList>
    </citation>
    <scope>NUCLEOTIDE SEQUENCE [LARGE SCALE GENOMIC DNA]</scope>
    <source>
        <strain evidence="6 7">DCMF</strain>
    </source>
</reference>
<organism evidence="6 7">
    <name type="scientific">Formimonas warabiya</name>
    <dbReference type="NCBI Taxonomy" id="1761012"/>
    <lineage>
        <taxon>Bacteria</taxon>
        <taxon>Bacillati</taxon>
        <taxon>Bacillota</taxon>
        <taxon>Clostridia</taxon>
        <taxon>Eubacteriales</taxon>
        <taxon>Peptococcaceae</taxon>
        <taxon>Candidatus Formimonas</taxon>
    </lineage>
</organism>
<gene>
    <name evidence="6" type="ORF">DCMF_12255</name>
</gene>
<proteinExistence type="predicted"/>
<keyword evidence="7" id="KW-1185">Reference proteome</keyword>
<evidence type="ECO:0000256" key="3">
    <source>
        <dbReference type="ARBA" id="ARBA00023163"/>
    </source>
</evidence>